<dbReference type="EnsemblPlants" id="evm.model.06.1005">
    <property type="protein sequence ID" value="cds.evm.model.06.1005"/>
    <property type="gene ID" value="evm.TU.06.1005"/>
</dbReference>
<evidence type="ECO:0000313" key="2">
    <source>
        <dbReference type="EnsemblPlants" id="cds.evm.model.06.1005"/>
    </source>
</evidence>
<protein>
    <recommendedName>
        <fullName evidence="4">Retrotransposon gag domain-containing protein</fullName>
    </recommendedName>
</protein>
<feature type="region of interest" description="Disordered" evidence="1">
    <location>
        <begin position="1"/>
        <end position="21"/>
    </location>
</feature>
<feature type="compositionally biased region" description="Polar residues" evidence="1">
    <location>
        <begin position="1"/>
        <end position="14"/>
    </location>
</feature>
<organism evidence="2 3">
    <name type="scientific">Cannabis sativa</name>
    <name type="common">Hemp</name>
    <name type="synonym">Marijuana</name>
    <dbReference type="NCBI Taxonomy" id="3483"/>
    <lineage>
        <taxon>Eukaryota</taxon>
        <taxon>Viridiplantae</taxon>
        <taxon>Streptophyta</taxon>
        <taxon>Embryophyta</taxon>
        <taxon>Tracheophyta</taxon>
        <taxon>Spermatophyta</taxon>
        <taxon>Magnoliopsida</taxon>
        <taxon>eudicotyledons</taxon>
        <taxon>Gunneridae</taxon>
        <taxon>Pentapetalae</taxon>
        <taxon>rosids</taxon>
        <taxon>fabids</taxon>
        <taxon>Rosales</taxon>
        <taxon>Cannabaceae</taxon>
        <taxon>Cannabis</taxon>
    </lineage>
</organism>
<dbReference type="Gramene" id="evm.model.06.1005">
    <property type="protein sequence ID" value="cds.evm.model.06.1005"/>
    <property type="gene ID" value="evm.TU.06.1005"/>
</dbReference>
<evidence type="ECO:0000313" key="3">
    <source>
        <dbReference type="Proteomes" id="UP000596661"/>
    </source>
</evidence>
<name>A0A803PSR4_CANSA</name>
<evidence type="ECO:0008006" key="4">
    <source>
        <dbReference type="Google" id="ProtNLM"/>
    </source>
</evidence>
<dbReference type="AlphaFoldDB" id="A0A803PSR4"/>
<accession>A0A803PSR4</accession>
<dbReference type="EMBL" id="UZAU01000588">
    <property type="status" value="NOT_ANNOTATED_CDS"/>
    <property type="molecule type" value="Genomic_DNA"/>
</dbReference>
<keyword evidence="3" id="KW-1185">Reference proteome</keyword>
<evidence type="ECO:0000256" key="1">
    <source>
        <dbReference type="SAM" id="MobiDB-lite"/>
    </source>
</evidence>
<reference evidence="2" key="1">
    <citation type="submission" date="2018-11" db="EMBL/GenBank/DDBJ databases">
        <authorList>
            <person name="Grassa J C."/>
        </authorList>
    </citation>
    <scope>NUCLEOTIDE SEQUENCE [LARGE SCALE GENOMIC DNA]</scope>
</reference>
<sequence length="190" mass="21050">MANTRRAPATTSASLGLPHDPMTVDSNVRVLATTGISTNLTDVANPTNPASTKNLITTTGLQPNCEGPINKVLAASDPSMQAKLDQIRDMIKGLDGPKPSNLELDSSRGSLFSAYINALPLPKFKMLIWKMCTRKEDPLGHLKYFEIQTNLPQISRDVRCRIFQATLAEIAQQWYFKLVPGRFNSWEEFS</sequence>
<reference evidence="2" key="2">
    <citation type="submission" date="2021-03" db="UniProtKB">
        <authorList>
            <consortium name="EnsemblPlants"/>
        </authorList>
    </citation>
    <scope>IDENTIFICATION</scope>
</reference>
<proteinExistence type="predicted"/>
<dbReference type="Proteomes" id="UP000596661">
    <property type="component" value="Chromosome 6"/>
</dbReference>